<reference evidence="5" key="4">
    <citation type="submission" date="2019-03" db="UniProtKB">
        <authorList>
            <consortium name="EnsemblPlants"/>
        </authorList>
    </citation>
    <scope>IDENTIFICATION</scope>
</reference>
<evidence type="ECO:0000256" key="3">
    <source>
        <dbReference type="SAM" id="SignalP"/>
    </source>
</evidence>
<dbReference type="GO" id="GO:1903602">
    <property type="term" value="P:thermospermine catabolic process"/>
    <property type="evidence" value="ECO:0007669"/>
    <property type="project" value="UniProtKB-ARBA"/>
</dbReference>
<name>A0A453JC52_AEGTS</name>
<comment type="similarity">
    <text evidence="1">Belongs to the flavin monoamine oxidase family.</text>
</comment>
<evidence type="ECO:0000259" key="4">
    <source>
        <dbReference type="Pfam" id="PF01593"/>
    </source>
</evidence>
<feature type="chain" id="PRO_5018979902" description="Amine oxidase domain-containing protein" evidence="3">
    <location>
        <begin position="28"/>
        <end position="223"/>
    </location>
</feature>
<dbReference type="Gene3D" id="3.90.660.10">
    <property type="match status" value="1"/>
</dbReference>
<dbReference type="AlphaFoldDB" id="A0A453JC52"/>
<accession>A0A453JC52</accession>
<sequence length="223" mass="24206">DMTLTRATAALVLAVLTIAHHASLATAAGPKVIIVGAGMSGISAGKRLSEAGITDLVILEATDHVGGRMHKRDFGGISVEMGANWVEGVDGGEMNPIWPIVNSTLKLTNFRSDFDHLASNVYKEKYIPRAVPGPWRAVSACSRAGLFGPARLASYNVNPRHATPQRPPSQRAVGGSGHDPGLLQVRLRVRRTAARNQPAKYHPSRHLQRLRRRCVLRRRPARL</sequence>
<dbReference type="Gene3D" id="3.50.50.60">
    <property type="entry name" value="FAD/NAD(P)-binding domain"/>
    <property type="match status" value="1"/>
</dbReference>
<keyword evidence="6" id="KW-1185">Reference proteome</keyword>
<dbReference type="PANTHER" id="PTHR10742:SF313">
    <property type="entry name" value="AMINE OXIDASE"/>
    <property type="match status" value="1"/>
</dbReference>
<dbReference type="EnsemblPlants" id="AET4Gv20866800.3">
    <property type="protein sequence ID" value="AET4Gv20866800.3"/>
    <property type="gene ID" value="AET4Gv20866800"/>
</dbReference>
<evidence type="ECO:0000313" key="6">
    <source>
        <dbReference type="Proteomes" id="UP000015105"/>
    </source>
</evidence>
<organism evidence="5 6">
    <name type="scientific">Aegilops tauschii subsp. strangulata</name>
    <name type="common">Goatgrass</name>
    <dbReference type="NCBI Taxonomy" id="200361"/>
    <lineage>
        <taxon>Eukaryota</taxon>
        <taxon>Viridiplantae</taxon>
        <taxon>Streptophyta</taxon>
        <taxon>Embryophyta</taxon>
        <taxon>Tracheophyta</taxon>
        <taxon>Spermatophyta</taxon>
        <taxon>Magnoliopsida</taxon>
        <taxon>Liliopsida</taxon>
        <taxon>Poales</taxon>
        <taxon>Poaceae</taxon>
        <taxon>BOP clade</taxon>
        <taxon>Pooideae</taxon>
        <taxon>Triticodae</taxon>
        <taxon>Triticeae</taxon>
        <taxon>Triticinae</taxon>
        <taxon>Aegilops</taxon>
    </lineage>
</organism>
<evidence type="ECO:0000256" key="2">
    <source>
        <dbReference type="SAM" id="MobiDB-lite"/>
    </source>
</evidence>
<dbReference type="InterPro" id="IPR036188">
    <property type="entry name" value="FAD/NAD-bd_sf"/>
</dbReference>
<proteinExistence type="inferred from homology"/>
<dbReference type="PANTHER" id="PTHR10742">
    <property type="entry name" value="FLAVIN MONOAMINE OXIDASE"/>
    <property type="match status" value="1"/>
</dbReference>
<dbReference type="GO" id="GO:0046208">
    <property type="term" value="P:spermine catabolic process"/>
    <property type="evidence" value="ECO:0007669"/>
    <property type="project" value="UniProtKB-ARBA"/>
</dbReference>
<reference evidence="5" key="5">
    <citation type="journal article" date="2021" name="G3 (Bethesda)">
        <title>Aegilops tauschii genome assembly Aet v5.0 features greater sequence contiguity and improved annotation.</title>
        <authorList>
            <person name="Wang L."/>
            <person name="Zhu T."/>
            <person name="Rodriguez J.C."/>
            <person name="Deal K.R."/>
            <person name="Dubcovsky J."/>
            <person name="McGuire P.E."/>
            <person name="Lux T."/>
            <person name="Spannagl M."/>
            <person name="Mayer K.F.X."/>
            <person name="Baldrich P."/>
            <person name="Meyers B.C."/>
            <person name="Huo N."/>
            <person name="Gu Y.Q."/>
            <person name="Zhou H."/>
            <person name="Devos K.M."/>
            <person name="Bennetzen J.L."/>
            <person name="Unver T."/>
            <person name="Budak H."/>
            <person name="Gulick P.J."/>
            <person name="Galiba G."/>
            <person name="Kalapos B."/>
            <person name="Nelson D.R."/>
            <person name="Li P."/>
            <person name="You F.M."/>
            <person name="Luo M.C."/>
            <person name="Dvorak J."/>
        </authorList>
    </citation>
    <scope>NUCLEOTIDE SEQUENCE [LARGE SCALE GENOMIC DNA]</scope>
    <source>
        <strain evidence="5">cv. AL8/78</strain>
    </source>
</reference>
<dbReference type="InterPro" id="IPR002937">
    <property type="entry name" value="Amino_oxidase"/>
</dbReference>
<reference evidence="6" key="1">
    <citation type="journal article" date="2014" name="Science">
        <title>Ancient hybridizations among the ancestral genomes of bread wheat.</title>
        <authorList>
            <consortium name="International Wheat Genome Sequencing Consortium,"/>
            <person name="Marcussen T."/>
            <person name="Sandve S.R."/>
            <person name="Heier L."/>
            <person name="Spannagl M."/>
            <person name="Pfeifer M."/>
            <person name="Jakobsen K.S."/>
            <person name="Wulff B.B."/>
            <person name="Steuernagel B."/>
            <person name="Mayer K.F."/>
            <person name="Olsen O.A."/>
        </authorList>
    </citation>
    <scope>NUCLEOTIDE SEQUENCE [LARGE SCALE GENOMIC DNA]</scope>
    <source>
        <strain evidence="6">cv. AL8/78</strain>
    </source>
</reference>
<dbReference type="SUPFAM" id="SSF51905">
    <property type="entry name" value="FAD/NAD(P)-binding domain"/>
    <property type="match status" value="1"/>
</dbReference>
<keyword evidence="3" id="KW-0732">Signal</keyword>
<dbReference type="Gramene" id="AET4Gv20866800.3">
    <property type="protein sequence ID" value="AET4Gv20866800.3"/>
    <property type="gene ID" value="AET4Gv20866800"/>
</dbReference>
<dbReference type="Proteomes" id="UP000015105">
    <property type="component" value="Chromosome 4D"/>
</dbReference>
<dbReference type="InterPro" id="IPR050281">
    <property type="entry name" value="Flavin_monoamine_oxidase"/>
</dbReference>
<reference evidence="5" key="3">
    <citation type="journal article" date="2017" name="Nature">
        <title>Genome sequence of the progenitor of the wheat D genome Aegilops tauschii.</title>
        <authorList>
            <person name="Luo M.C."/>
            <person name="Gu Y.Q."/>
            <person name="Puiu D."/>
            <person name="Wang H."/>
            <person name="Twardziok S.O."/>
            <person name="Deal K.R."/>
            <person name="Huo N."/>
            <person name="Zhu T."/>
            <person name="Wang L."/>
            <person name="Wang Y."/>
            <person name="McGuire P.E."/>
            <person name="Liu S."/>
            <person name="Long H."/>
            <person name="Ramasamy R.K."/>
            <person name="Rodriguez J.C."/>
            <person name="Van S.L."/>
            <person name="Yuan L."/>
            <person name="Wang Z."/>
            <person name="Xia Z."/>
            <person name="Xiao L."/>
            <person name="Anderson O.D."/>
            <person name="Ouyang S."/>
            <person name="Liang Y."/>
            <person name="Zimin A.V."/>
            <person name="Pertea G."/>
            <person name="Qi P."/>
            <person name="Bennetzen J.L."/>
            <person name="Dai X."/>
            <person name="Dawson M.W."/>
            <person name="Muller H.G."/>
            <person name="Kugler K."/>
            <person name="Rivarola-Duarte L."/>
            <person name="Spannagl M."/>
            <person name="Mayer K.F.X."/>
            <person name="Lu F.H."/>
            <person name="Bevan M.W."/>
            <person name="Leroy P."/>
            <person name="Li P."/>
            <person name="You F.M."/>
            <person name="Sun Q."/>
            <person name="Liu Z."/>
            <person name="Lyons E."/>
            <person name="Wicker T."/>
            <person name="Salzberg S.L."/>
            <person name="Devos K.M."/>
            <person name="Dvorak J."/>
        </authorList>
    </citation>
    <scope>NUCLEOTIDE SEQUENCE [LARGE SCALE GENOMIC DNA]</scope>
    <source>
        <strain evidence="5">cv. AL8/78</strain>
    </source>
</reference>
<feature type="region of interest" description="Disordered" evidence="2">
    <location>
        <begin position="157"/>
        <end position="180"/>
    </location>
</feature>
<feature type="domain" description="Amine oxidase" evidence="4">
    <location>
        <begin position="39"/>
        <end position="137"/>
    </location>
</feature>
<dbReference type="Pfam" id="PF01593">
    <property type="entry name" value="Amino_oxidase"/>
    <property type="match status" value="1"/>
</dbReference>
<dbReference type="GO" id="GO:0052901">
    <property type="term" value="F:spermine oxidase activity"/>
    <property type="evidence" value="ECO:0007669"/>
    <property type="project" value="UniProtKB-ARBA"/>
</dbReference>
<reference evidence="6" key="2">
    <citation type="journal article" date="2017" name="Nat. Plants">
        <title>The Aegilops tauschii genome reveals multiple impacts of transposons.</title>
        <authorList>
            <person name="Zhao G."/>
            <person name="Zou C."/>
            <person name="Li K."/>
            <person name="Wang K."/>
            <person name="Li T."/>
            <person name="Gao L."/>
            <person name="Zhang X."/>
            <person name="Wang H."/>
            <person name="Yang Z."/>
            <person name="Liu X."/>
            <person name="Jiang W."/>
            <person name="Mao L."/>
            <person name="Kong X."/>
            <person name="Jiao Y."/>
            <person name="Jia J."/>
        </authorList>
    </citation>
    <scope>NUCLEOTIDE SEQUENCE [LARGE SCALE GENOMIC DNA]</scope>
    <source>
        <strain evidence="6">cv. AL8/78</strain>
    </source>
</reference>
<dbReference type="GO" id="GO:0050660">
    <property type="term" value="F:flavin adenine dinucleotide binding"/>
    <property type="evidence" value="ECO:0007669"/>
    <property type="project" value="UniProtKB-ARBA"/>
</dbReference>
<evidence type="ECO:0000313" key="5">
    <source>
        <dbReference type="EnsemblPlants" id="AET4Gv20866800.3"/>
    </source>
</evidence>
<feature type="signal peptide" evidence="3">
    <location>
        <begin position="1"/>
        <end position="27"/>
    </location>
</feature>
<evidence type="ECO:0000256" key="1">
    <source>
        <dbReference type="ARBA" id="ARBA00005995"/>
    </source>
</evidence>
<protein>
    <recommendedName>
        <fullName evidence="4">Amine oxidase domain-containing protein</fullName>
    </recommendedName>
</protein>